<dbReference type="EMBL" id="MBER01000181">
    <property type="protein sequence ID" value="OMC33145.1"/>
    <property type="molecule type" value="Genomic_DNA"/>
</dbReference>
<evidence type="ECO:0000313" key="2">
    <source>
        <dbReference type="EMBL" id="OMC33145.1"/>
    </source>
</evidence>
<dbReference type="RefSeq" id="WP_076208146.1">
    <property type="nucleotide sequence ID" value="NZ_MBER01000181.1"/>
</dbReference>
<dbReference type="SUPFAM" id="SSF51905">
    <property type="entry name" value="FAD/NAD(P)-binding domain"/>
    <property type="match status" value="1"/>
</dbReference>
<dbReference type="AlphaFoldDB" id="A0ABD6QE49"/>
<comment type="caution">
    <text evidence="2">The sequence shown here is derived from an EMBL/GenBank/DDBJ whole genome shotgun (WGS) entry which is preliminary data.</text>
</comment>
<sequence length="75" mass="7593">MGRVAVVGAGISGLTAGYRLQTAGWDVDVFEAEGTLGGRVQTVRTNGYAIDTGASALGSSYHSYLSLADALGVDV</sequence>
<organism evidence="2 3">
    <name type="scientific">Mycolicibacterium fortuitum</name>
    <name type="common">Mycobacterium fortuitum</name>
    <dbReference type="NCBI Taxonomy" id="1766"/>
    <lineage>
        <taxon>Bacteria</taxon>
        <taxon>Bacillati</taxon>
        <taxon>Actinomycetota</taxon>
        <taxon>Actinomycetes</taxon>
        <taxon>Mycobacteriales</taxon>
        <taxon>Mycobacteriaceae</taxon>
        <taxon>Mycolicibacterium</taxon>
    </lineage>
</organism>
<evidence type="ECO:0000259" key="1">
    <source>
        <dbReference type="Pfam" id="PF01593"/>
    </source>
</evidence>
<dbReference type="Gene3D" id="3.50.50.60">
    <property type="entry name" value="FAD/NAD(P)-binding domain"/>
    <property type="match status" value="1"/>
</dbReference>
<reference evidence="2 3" key="1">
    <citation type="submission" date="2016-07" db="EMBL/GenBank/DDBJ databases">
        <authorList>
            <person name="Sutton G."/>
            <person name="Brinkac L."/>
            <person name="Sanka R."/>
            <person name="Adams M."/>
            <person name="Lau E."/>
            <person name="Kumar A."/>
            <person name="Macaden R."/>
        </authorList>
    </citation>
    <scope>NUCLEOTIDE SEQUENCE [LARGE SCALE GENOMIC DNA]</scope>
    <source>
        <strain evidence="2 3">GA-0871</strain>
    </source>
</reference>
<gene>
    <name evidence="2" type="ORF">A5742_14730</name>
</gene>
<proteinExistence type="predicted"/>
<name>A0ABD6QE49_MYCFO</name>
<dbReference type="InterPro" id="IPR002937">
    <property type="entry name" value="Amino_oxidase"/>
</dbReference>
<dbReference type="InterPro" id="IPR050464">
    <property type="entry name" value="Zeta_carotene_desat/Oxidored"/>
</dbReference>
<feature type="domain" description="Amine oxidase" evidence="1">
    <location>
        <begin position="11"/>
        <end position="74"/>
    </location>
</feature>
<dbReference type="Pfam" id="PF01593">
    <property type="entry name" value="Amino_oxidase"/>
    <property type="match status" value="1"/>
</dbReference>
<dbReference type="Proteomes" id="UP000187001">
    <property type="component" value="Unassembled WGS sequence"/>
</dbReference>
<evidence type="ECO:0000313" key="3">
    <source>
        <dbReference type="Proteomes" id="UP000187001"/>
    </source>
</evidence>
<dbReference type="PANTHER" id="PTHR42923">
    <property type="entry name" value="PROTOPORPHYRINOGEN OXIDASE"/>
    <property type="match status" value="1"/>
</dbReference>
<protein>
    <recommendedName>
        <fullName evidence="1">Amine oxidase domain-containing protein</fullName>
    </recommendedName>
</protein>
<dbReference type="InterPro" id="IPR036188">
    <property type="entry name" value="FAD/NAD-bd_sf"/>
</dbReference>
<accession>A0ABD6QE49</accession>